<evidence type="ECO:0000256" key="1">
    <source>
        <dbReference type="SAM" id="SignalP"/>
    </source>
</evidence>
<dbReference type="SUPFAM" id="SSF56935">
    <property type="entry name" value="Porins"/>
    <property type="match status" value="1"/>
</dbReference>
<gene>
    <name evidence="2" type="ORF">RFH51_16320</name>
</gene>
<dbReference type="AlphaFoldDB" id="A0AAW8JL52"/>
<evidence type="ECO:0000313" key="2">
    <source>
        <dbReference type="EMBL" id="MDQ9073020.1"/>
    </source>
</evidence>
<name>A0AAW8JL52_9GAMM</name>
<dbReference type="RefSeq" id="WP_308957187.1">
    <property type="nucleotide sequence ID" value="NZ_JAVICY010000035.1"/>
</dbReference>
<keyword evidence="1" id="KW-0732">Signal</keyword>
<feature type="chain" id="PRO_5043521744" evidence="1">
    <location>
        <begin position="33"/>
        <end position="402"/>
    </location>
</feature>
<dbReference type="Proteomes" id="UP001243195">
    <property type="component" value="Unassembled WGS sequence"/>
</dbReference>
<proteinExistence type="predicted"/>
<protein>
    <submittedName>
        <fullName evidence="2">Uncharacterized protein</fullName>
    </submittedName>
</protein>
<evidence type="ECO:0000313" key="3">
    <source>
        <dbReference type="Proteomes" id="UP001243195"/>
    </source>
</evidence>
<organism evidence="2 3">
    <name type="scientific">Acinetobacter gerneri</name>
    <dbReference type="NCBI Taxonomy" id="202952"/>
    <lineage>
        <taxon>Bacteria</taxon>
        <taxon>Pseudomonadati</taxon>
        <taxon>Pseudomonadota</taxon>
        <taxon>Gammaproteobacteria</taxon>
        <taxon>Moraxellales</taxon>
        <taxon>Moraxellaceae</taxon>
        <taxon>Acinetobacter</taxon>
    </lineage>
</organism>
<feature type="signal peptide" evidence="1">
    <location>
        <begin position="1"/>
        <end position="32"/>
    </location>
</feature>
<reference evidence="2" key="1">
    <citation type="submission" date="2023-08" db="EMBL/GenBank/DDBJ databases">
        <title>Emergence of clinically-relevant ST2 carbapenem-resistant Acinetobacter baumannii strains in hospital sewages in Zhejiang, East of China.</title>
        <authorList>
            <person name="Kaichao C."/>
            <person name="Zhang R."/>
        </authorList>
    </citation>
    <scope>NUCLEOTIDE SEQUENCE</scope>
    <source>
        <strain evidence="2">M-SY-60</strain>
    </source>
</reference>
<accession>A0AAW8JL52</accession>
<sequence>MSFTLVNKIKKPNLKLGLLLISLFSSYSSTHAAIRFGNTKAQSGELAISGAIRAKYVYNFDTTPSDSKFSFSDAIIWLDYNSPQWIGHLDYRFYEYYGHLGDASWLTDAWFGYKIDQNSKIIAGLNPVPFGLGRFWGNTFYLGIANAAGLEDVHDLGIKYDFNNGTNEFQLAYYPTDGGNFYGHSKDSKRFSVNLVNADDYVKDGTNTREKNAIVVRGAHTFKNINNDEKISSQLGASAWYSQVENKRSEQTGSRQVYAIFANNTYHQWNVQALAGYQNIDNADHQFPNQITLGGFDGSFNSATKGQIYSAEVSYSFPNKVGPFTGVRPYLNYSTYIKDEDGFKNSTRFIPGLAFSYEKLTVQAELLIGKHDPYVGDSEGLAAGGTNGDWFKRAYVSLAYYF</sequence>
<dbReference type="EMBL" id="JAVIDA010000032">
    <property type="protein sequence ID" value="MDQ9073020.1"/>
    <property type="molecule type" value="Genomic_DNA"/>
</dbReference>
<comment type="caution">
    <text evidence="2">The sequence shown here is derived from an EMBL/GenBank/DDBJ whole genome shotgun (WGS) entry which is preliminary data.</text>
</comment>